<evidence type="ECO:0000256" key="6">
    <source>
        <dbReference type="ARBA" id="ARBA00023136"/>
    </source>
</evidence>
<feature type="domain" description="Ig-like" evidence="13">
    <location>
        <begin position="141"/>
        <end position="226"/>
    </location>
</feature>
<dbReference type="InterPro" id="IPR013783">
    <property type="entry name" value="Ig-like_fold"/>
</dbReference>
<dbReference type="PROSITE" id="PS50835">
    <property type="entry name" value="IG_LIKE"/>
    <property type="match status" value="2"/>
</dbReference>
<keyword evidence="7" id="KW-1015">Disulfide bond</keyword>
<keyword evidence="15" id="KW-1185">Reference proteome</keyword>
<evidence type="ECO:0000256" key="7">
    <source>
        <dbReference type="ARBA" id="ARBA00023157"/>
    </source>
</evidence>
<dbReference type="GO" id="GO:0042102">
    <property type="term" value="P:positive regulation of T cell proliferation"/>
    <property type="evidence" value="ECO:0007669"/>
    <property type="project" value="TreeGrafter"/>
</dbReference>
<dbReference type="SUPFAM" id="SSF48726">
    <property type="entry name" value="Immunoglobulin"/>
    <property type="match status" value="2"/>
</dbReference>
<dbReference type="GO" id="GO:0071222">
    <property type="term" value="P:cellular response to lipopolysaccharide"/>
    <property type="evidence" value="ECO:0007669"/>
    <property type="project" value="TreeGrafter"/>
</dbReference>
<dbReference type="InterPro" id="IPR051713">
    <property type="entry name" value="T-cell_Activation_Regulation"/>
</dbReference>
<dbReference type="Gene3D" id="2.60.40.10">
    <property type="entry name" value="Immunoglobulins"/>
    <property type="match status" value="2"/>
</dbReference>
<comment type="caution">
    <text evidence="14">The sequence shown here is derived from an EMBL/GenBank/DDBJ whole genome shotgun (WGS) entry which is preliminary data.</text>
</comment>
<dbReference type="InterPro" id="IPR036179">
    <property type="entry name" value="Ig-like_dom_sf"/>
</dbReference>
<dbReference type="Pfam" id="PF07686">
    <property type="entry name" value="V-set"/>
    <property type="match status" value="1"/>
</dbReference>
<organism evidence="14 15">
    <name type="scientific">Perca fluviatilis</name>
    <name type="common">European perch</name>
    <dbReference type="NCBI Taxonomy" id="8168"/>
    <lineage>
        <taxon>Eukaryota</taxon>
        <taxon>Metazoa</taxon>
        <taxon>Chordata</taxon>
        <taxon>Craniata</taxon>
        <taxon>Vertebrata</taxon>
        <taxon>Euteleostomi</taxon>
        <taxon>Actinopterygii</taxon>
        <taxon>Neopterygii</taxon>
        <taxon>Teleostei</taxon>
        <taxon>Neoteleostei</taxon>
        <taxon>Acanthomorphata</taxon>
        <taxon>Eupercaria</taxon>
        <taxon>Perciformes</taxon>
        <taxon>Percoidei</taxon>
        <taxon>Percidae</taxon>
        <taxon>Percinae</taxon>
        <taxon>Perca</taxon>
    </lineage>
</organism>
<keyword evidence="10" id="KW-0393">Immunoglobulin domain</keyword>
<feature type="transmembrane region" description="Helical" evidence="11">
    <location>
        <begin position="240"/>
        <end position="261"/>
    </location>
</feature>
<feature type="chain" id="PRO_5025399582" description="Ig-like domain-containing protein" evidence="12">
    <location>
        <begin position="19"/>
        <end position="508"/>
    </location>
</feature>
<protein>
    <recommendedName>
        <fullName evidence="13">Ig-like domain-containing protein</fullName>
    </recommendedName>
</protein>
<keyword evidence="8" id="KW-0675">Receptor</keyword>
<evidence type="ECO:0000256" key="11">
    <source>
        <dbReference type="SAM" id="Phobius"/>
    </source>
</evidence>
<evidence type="ECO:0000256" key="2">
    <source>
        <dbReference type="ARBA" id="ARBA00022475"/>
    </source>
</evidence>
<dbReference type="InterPro" id="IPR013106">
    <property type="entry name" value="Ig_V-set"/>
</dbReference>
<dbReference type="GO" id="GO:0009897">
    <property type="term" value="C:external side of plasma membrane"/>
    <property type="evidence" value="ECO:0007669"/>
    <property type="project" value="TreeGrafter"/>
</dbReference>
<accession>A0A6A5E4S7</accession>
<dbReference type="Gene3D" id="3.40.50.300">
    <property type="entry name" value="P-loop containing nucleotide triphosphate hydrolases"/>
    <property type="match status" value="1"/>
</dbReference>
<keyword evidence="5 11" id="KW-1133">Transmembrane helix</keyword>
<sequence length="508" mass="56962">MDWALLVVLQIMLQPSLSVLFTVEAERTTYVSNFGGDVVMGCRFQPKLSNSHADLKVTWHWITTTALARDVYRMDNWKENLAFQDPDYRGRVRLLTEELQNGWAKLQVSRLRINDSGTYQCLVQTEEGADYKTITLSVVAPYEAVTKHIRKAAEGDEVLLTCQSEGYPSSSVMWQDGHQRKLSSNTTAVLTPDQLFKVTSEIRVRSSDKNNYTCIFTNDGYSATFHIPDEIPVPHVKNDALIIVLSIGVMMVVIIVVVLMYRQQKGSRTHSTRNLLVDGRRSVPADASGQQINKDNEEVITILNEGCMEEHLGAFLKAHYSDFSFTTEVRRHCDAFGVEELPHKLQNNKDQPVNLQALLPEAGETLFLEGPSGSGKTTVAYILVSSWTGMPKHALFNLLDLSTLRLLLYVDCSKVTGDLFQEITIQLSLTEKISGDELRTVLTRSSEALLLLDGYREGKHFFDKSFRKFLTEKGGCRVLVMACPGHCPTLKDIVGTEGVLQLQTQSMT</sequence>
<evidence type="ECO:0000256" key="5">
    <source>
        <dbReference type="ARBA" id="ARBA00022989"/>
    </source>
</evidence>
<dbReference type="Proteomes" id="UP000465112">
    <property type="component" value="Chromosome 17"/>
</dbReference>
<dbReference type="InterPro" id="IPR007110">
    <property type="entry name" value="Ig-like_dom"/>
</dbReference>
<evidence type="ECO:0000256" key="9">
    <source>
        <dbReference type="ARBA" id="ARBA00023180"/>
    </source>
</evidence>
<dbReference type="GO" id="GO:0031295">
    <property type="term" value="P:T cell costimulation"/>
    <property type="evidence" value="ECO:0007669"/>
    <property type="project" value="TreeGrafter"/>
</dbReference>
<feature type="domain" description="Ig-like" evidence="13">
    <location>
        <begin position="15"/>
        <end position="137"/>
    </location>
</feature>
<dbReference type="EMBL" id="VHII01000017">
    <property type="protein sequence ID" value="KAF1377436.1"/>
    <property type="molecule type" value="Genomic_DNA"/>
</dbReference>
<dbReference type="InterPro" id="IPR027417">
    <property type="entry name" value="P-loop_NTPase"/>
</dbReference>
<dbReference type="OrthoDB" id="8680608at2759"/>
<dbReference type="PANTHER" id="PTHR25466:SF3">
    <property type="entry name" value="PROGRAMMED CELL DEATH 1 LIGAND 1"/>
    <property type="match status" value="1"/>
</dbReference>
<dbReference type="PANTHER" id="PTHR25466">
    <property type="entry name" value="T-LYMPHOCYTE ACTIVATION ANTIGEN"/>
    <property type="match status" value="1"/>
</dbReference>
<keyword evidence="4 12" id="KW-0732">Signal</keyword>
<dbReference type="InterPro" id="IPR053896">
    <property type="entry name" value="BTN3A2-like_Ig-C"/>
</dbReference>
<dbReference type="SMART" id="SM00409">
    <property type="entry name" value="IG"/>
    <property type="match status" value="2"/>
</dbReference>
<evidence type="ECO:0000256" key="12">
    <source>
        <dbReference type="SAM" id="SignalP"/>
    </source>
</evidence>
<evidence type="ECO:0000256" key="1">
    <source>
        <dbReference type="ARBA" id="ARBA00004251"/>
    </source>
</evidence>
<dbReference type="InterPro" id="IPR003599">
    <property type="entry name" value="Ig_sub"/>
</dbReference>
<comment type="subcellular location">
    <subcellularLocation>
        <location evidence="1">Cell membrane</location>
        <topology evidence="1">Single-pass type I membrane protein</topology>
    </subcellularLocation>
</comment>
<evidence type="ECO:0000313" key="15">
    <source>
        <dbReference type="Proteomes" id="UP000465112"/>
    </source>
</evidence>
<dbReference type="GO" id="GO:0006955">
    <property type="term" value="P:immune response"/>
    <property type="evidence" value="ECO:0007669"/>
    <property type="project" value="TreeGrafter"/>
</dbReference>
<keyword evidence="6 11" id="KW-0472">Membrane</keyword>
<dbReference type="SUPFAM" id="SSF52540">
    <property type="entry name" value="P-loop containing nucleoside triphosphate hydrolases"/>
    <property type="match status" value="1"/>
</dbReference>
<evidence type="ECO:0000256" key="8">
    <source>
        <dbReference type="ARBA" id="ARBA00023170"/>
    </source>
</evidence>
<keyword evidence="3 11" id="KW-0812">Transmembrane</keyword>
<gene>
    <name evidence="14" type="ORF">PFLUV_G00200790</name>
</gene>
<evidence type="ECO:0000313" key="14">
    <source>
        <dbReference type="EMBL" id="KAF1377436.1"/>
    </source>
</evidence>
<evidence type="ECO:0000256" key="10">
    <source>
        <dbReference type="ARBA" id="ARBA00023319"/>
    </source>
</evidence>
<evidence type="ECO:0000256" key="4">
    <source>
        <dbReference type="ARBA" id="ARBA00022729"/>
    </source>
</evidence>
<proteinExistence type="predicted"/>
<reference evidence="14 15" key="1">
    <citation type="submission" date="2019-06" db="EMBL/GenBank/DDBJ databases">
        <title>A chromosome-scale genome assembly of the European perch, Perca fluviatilis.</title>
        <authorList>
            <person name="Roques C."/>
            <person name="Zahm M."/>
            <person name="Cabau C."/>
            <person name="Klopp C."/>
            <person name="Bouchez O."/>
            <person name="Donnadieu C."/>
            <person name="Kuhl H."/>
            <person name="Gislard M."/>
            <person name="Guendouz S."/>
            <person name="Journot L."/>
            <person name="Haffray P."/>
            <person name="Bestin A."/>
            <person name="Morvezen R."/>
            <person name="Feron R."/>
            <person name="Wen M."/>
            <person name="Jouanno E."/>
            <person name="Herpin A."/>
            <person name="Schartl M."/>
            <person name="Postlethwait J."/>
            <person name="Schaerlinger B."/>
            <person name="Chardard D."/>
            <person name="Lecocq T."/>
            <person name="Poncet C."/>
            <person name="Jaffrelo L."/>
            <person name="Lampietro C."/>
            <person name="Guiguen Y."/>
        </authorList>
    </citation>
    <scope>NUCLEOTIDE SEQUENCE [LARGE SCALE GENOMIC DNA]</scope>
    <source>
        <tissue evidence="14">Blood</tissue>
    </source>
</reference>
<dbReference type="GO" id="GO:0007166">
    <property type="term" value="P:cell surface receptor signaling pathway"/>
    <property type="evidence" value="ECO:0007669"/>
    <property type="project" value="TreeGrafter"/>
</dbReference>
<keyword evidence="2" id="KW-1003">Cell membrane</keyword>
<evidence type="ECO:0000259" key="13">
    <source>
        <dbReference type="PROSITE" id="PS50835"/>
    </source>
</evidence>
<feature type="signal peptide" evidence="12">
    <location>
        <begin position="1"/>
        <end position="18"/>
    </location>
</feature>
<keyword evidence="9" id="KW-0325">Glycoprotein</keyword>
<dbReference type="Pfam" id="PF22705">
    <property type="entry name" value="C2-set_3"/>
    <property type="match status" value="1"/>
</dbReference>
<name>A0A6A5E4S7_PERFL</name>
<evidence type="ECO:0000256" key="3">
    <source>
        <dbReference type="ARBA" id="ARBA00022692"/>
    </source>
</evidence>
<dbReference type="GO" id="GO:0042130">
    <property type="term" value="P:negative regulation of T cell proliferation"/>
    <property type="evidence" value="ECO:0007669"/>
    <property type="project" value="TreeGrafter"/>
</dbReference>
<dbReference type="AlphaFoldDB" id="A0A6A5E4S7"/>